<dbReference type="AlphaFoldDB" id="A0A382FUR0"/>
<sequence>MFDDFIVKKLYSIDCIVTTHIHLQNLFFSDSQYQSNSVLQEMGT</sequence>
<name>A0A382FUR0_9ZZZZ</name>
<dbReference type="EMBL" id="UINC01051774">
    <property type="protein sequence ID" value="SVB66332.1"/>
    <property type="molecule type" value="Genomic_DNA"/>
</dbReference>
<organism evidence="1">
    <name type="scientific">marine metagenome</name>
    <dbReference type="NCBI Taxonomy" id="408172"/>
    <lineage>
        <taxon>unclassified sequences</taxon>
        <taxon>metagenomes</taxon>
        <taxon>ecological metagenomes</taxon>
    </lineage>
</organism>
<gene>
    <name evidence="1" type="ORF">METZ01_LOCUS219186</name>
</gene>
<proteinExistence type="predicted"/>
<accession>A0A382FUR0</accession>
<evidence type="ECO:0000313" key="1">
    <source>
        <dbReference type="EMBL" id="SVB66332.1"/>
    </source>
</evidence>
<protein>
    <submittedName>
        <fullName evidence="1">Uncharacterized protein</fullName>
    </submittedName>
</protein>
<reference evidence="1" key="1">
    <citation type="submission" date="2018-05" db="EMBL/GenBank/DDBJ databases">
        <authorList>
            <person name="Lanie J.A."/>
            <person name="Ng W.-L."/>
            <person name="Kazmierczak K.M."/>
            <person name="Andrzejewski T.M."/>
            <person name="Davidsen T.M."/>
            <person name="Wayne K.J."/>
            <person name="Tettelin H."/>
            <person name="Glass J.I."/>
            <person name="Rusch D."/>
            <person name="Podicherti R."/>
            <person name="Tsui H.-C.T."/>
            <person name="Winkler M.E."/>
        </authorList>
    </citation>
    <scope>NUCLEOTIDE SEQUENCE</scope>
</reference>